<keyword evidence="3" id="KW-1185">Reference proteome</keyword>
<dbReference type="OrthoDB" id="193890at2"/>
<evidence type="ECO:0000313" key="3">
    <source>
        <dbReference type="Proteomes" id="UP000070058"/>
    </source>
</evidence>
<keyword evidence="1" id="KW-0472">Membrane</keyword>
<feature type="transmembrane region" description="Helical" evidence="1">
    <location>
        <begin position="12"/>
        <end position="33"/>
    </location>
</feature>
<protein>
    <submittedName>
        <fullName evidence="2">Uncharacterized protein</fullName>
    </submittedName>
</protein>
<evidence type="ECO:0000313" key="2">
    <source>
        <dbReference type="EMBL" id="KXU35482.1"/>
    </source>
</evidence>
<evidence type="ECO:0000256" key="1">
    <source>
        <dbReference type="SAM" id="Phobius"/>
    </source>
</evidence>
<sequence>MKNNTHAFAHPLLITTLVMICLAGSIGMGTVWMRHQISMTANRTKLLQARLTETERLINSTRADVERAQDPAMLKLLNAQWKLGLVPPDPQKTATLDEVPVPYLAAKHNRELFGDLGEDFPELARPQATTVSFKGASVRRGN</sequence>
<comment type="caution">
    <text evidence="2">The sequence shown here is derived from an EMBL/GenBank/DDBJ whole genome shotgun (WGS) entry which is preliminary data.</text>
</comment>
<reference evidence="3" key="1">
    <citation type="submission" date="2016-02" db="EMBL/GenBank/DDBJ databases">
        <authorList>
            <person name="Sanders J.G."/>
            <person name="Lin J.Y."/>
            <person name="Wertz J.T."/>
            <person name="Russell J.A."/>
            <person name="Moreau C.S."/>
            <person name="Powell S."/>
        </authorList>
    </citation>
    <scope>NUCLEOTIDE SEQUENCE [LARGE SCALE GENOMIC DNA]</scope>
    <source>
        <strain evidence="3">CAG34</strain>
    </source>
</reference>
<dbReference type="RefSeq" id="WP_068630365.1">
    <property type="nucleotide sequence ID" value="NZ_LSZQ01000047.1"/>
</dbReference>
<dbReference type="EMBL" id="LSZQ01000047">
    <property type="protein sequence ID" value="KXU35482.1"/>
    <property type="molecule type" value="Genomic_DNA"/>
</dbReference>
<keyword evidence="1" id="KW-1133">Transmembrane helix</keyword>
<gene>
    <name evidence="2" type="ORF">AXK11_06270</name>
</gene>
<accession>A0A139SLQ2</accession>
<dbReference type="AlphaFoldDB" id="A0A139SLQ2"/>
<dbReference type="Proteomes" id="UP000070058">
    <property type="component" value="Unassembled WGS sequence"/>
</dbReference>
<dbReference type="STRING" id="1548207.AXK11_06270"/>
<keyword evidence="1" id="KW-0812">Transmembrane</keyword>
<name>A0A139SLQ2_9BACT</name>
<organism evidence="2 3">
    <name type="scientific">Cephaloticoccus primus</name>
    <dbReference type="NCBI Taxonomy" id="1548207"/>
    <lineage>
        <taxon>Bacteria</taxon>
        <taxon>Pseudomonadati</taxon>
        <taxon>Verrucomicrobiota</taxon>
        <taxon>Opitutia</taxon>
        <taxon>Opitutales</taxon>
        <taxon>Opitutaceae</taxon>
        <taxon>Cephaloticoccus</taxon>
    </lineage>
</organism>
<proteinExistence type="predicted"/>